<gene>
    <name evidence="2" type="ORF">E2C01_050666</name>
</gene>
<evidence type="ECO:0000313" key="2">
    <source>
        <dbReference type="EMBL" id="MPC56701.1"/>
    </source>
</evidence>
<evidence type="ECO:0000313" key="3">
    <source>
        <dbReference type="Proteomes" id="UP000324222"/>
    </source>
</evidence>
<reference evidence="2 3" key="1">
    <citation type="submission" date="2019-05" db="EMBL/GenBank/DDBJ databases">
        <title>Another draft genome of Portunus trituberculatus and its Hox gene families provides insights of decapod evolution.</title>
        <authorList>
            <person name="Jeong J.-H."/>
            <person name="Song I."/>
            <person name="Kim S."/>
            <person name="Choi T."/>
            <person name="Kim D."/>
            <person name="Ryu S."/>
            <person name="Kim W."/>
        </authorList>
    </citation>
    <scope>NUCLEOTIDE SEQUENCE [LARGE SCALE GENOMIC DNA]</scope>
    <source>
        <tissue evidence="2">Muscle</tissue>
    </source>
</reference>
<protein>
    <submittedName>
        <fullName evidence="2">Uncharacterized protein</fullName>
    </submittedName>
</protein>
<feature type="region of interest" description="Disordered" evidence="1">
    <location>
        <begin position="1"/>
        <end position="39"/>
    </location>
</feature>
<proteinExistence type="predicted"/>
<feature type="compositionally biased region" description="Basic and acidic residues" evidence="1">
    <location>
        <begin position="124"/>
        <end position="142"/>
    </location>
</feature>
<accession>A0A5B7G9K9</accession>
<keyword evidence="3" id="KW-1185">Reference proteome</keyword>
<sequence>MRGSGFTRHWSDRRRRKDAELPAWPQRARKEARGRGGRPLKALHKYLLWRKKVAPLQSVGRGTRDEYFHGNVQDDGAALTQNTARGTGKSRGEKKEENCRYTAKISMGRLMSLASGAGRRRETRHQDRQGEAKQEEKQRFPVEDTTFALL</sequence>
<feature type="region of interest" description="Disordered" evidence="1">
    <location>
        <begin position="70"/>
        <end position="150"/>
    </location>
</feature>
<dbReference type="AlphaFoldDB" id="A0A5B7G9K9"/>
<feature type="compositionally biased region" description="Basic and acidic residues" evidence="1">
    <location>
        <begin position="90"/>
        <end position="99"/>
    </location>
</feature>
<name>A0A5B7G9K9_PORTR</name>
<dbReference type="Proteomes" id="UP000324222">
    <property type="component" value="Unassembled WGS sequence"/>
</dbReference>
<dbReference type="EMBL" id="VSRR010014175">
    <property type="protein sequence ID" value="MPC56701.1"/>
    <property type="molecule type" value="Genomic_DNA"/>
</dbReference>
<comment type="caution">
    <text evidence="2">The sequence shown here is derived from an EMBL/GenBank/DDBJ whole genome shotgun (WGS) entry which is preliminary data.</text>
</comment>
<evidence type="ECO:0000256" key="1">
    <source>
        <dbReference type="SAM" id="MobiDB-lite"/>
    </source>
</evidence>
<organism evidence="2 3">
    <name type="scientific">Portunus trituberculatus</name>
    <name type="common">Swimming crab</name>
    <name type="synonym">Neptunus trituberculatus</name>
    <dbReference type="NCBI Taxonomy" id="210409"/>
    <lineage>
        <taxon>Eukaryota</taxon>
        <taxon>Metazoa</taxon>
        <taxon>Ecdysozoa</taxon>
        <taxon>Arthropoda</taxon>
        <taxon>Crustacea</taxon>
        <taxon>Multicrustacea</taxon>
        <taxon>Malacostraca</taxon>
        <taxon>Eumalacostraca</taxon>
        <taxon>Eucarida</taxon>
        <taxon>Decapoda</taxon>
        <taxon>Pleocyemata</taxon>
        <taxon>Brachyura</taxon>
        <taxon>Eubrachyura</taxon>
        <taxon>Portunoidea</taxon>
        <taxon>Portunidae</taxon>
        <taxon>Portuninae</taxon>
        <taxon>Portunus</taxon>
    </lineage>
</organism>